<evidence type="ECO:0000256" key="1">
    <source>
        <dbReference type="ARBA" id="ARBA00022741"/>
    </source>
</evidence>
<evidence type="ECO:0000313" key="4">
    <source>
        <dbReference type="EMBL" id="PAA87033.1"/>
    </source>
</evidence>
<keyword evidence="5" id="KW-1185">Reference proteome</keyword>
<dbReference type="OrthoDB" id="6287391at2759"/>
<proteinExistence type="predicted"/>
<dbReference type="Pfam" id="PF03630">
    <property type="entry name" value="Fumble"/>
    <property type="match status" value="1"/>
</dbReference>
<dbReference type="GO" id="GO:0005829">
    <property type="term" value="C:cytosol"/>
    <property type="evidence" value="ECO:0007669"/>
    <property type="project" value="TreeGrafter"/>
</dbReference>
<dbReference type="PANTHER" id="PTHR12280:SF20">
    <property type="entry name" value="4'-PHOSPHOPANTETHEINE PHOSPHATASE"/>
    <property type="match status" value="1"/>
</dbReference>
<dbReference type="InterPro" id="IPR004567">
    <property type="entry name" value="Type_II_PanK"/>
</dbReference>
<sequence length="367" mass="40231">MNISKIPIKELSIQIDSSLLDPNCIGIDFGTERTKLAYPSACIDSESTTKYTANFATFETNEKTGVEVLIKYLTDKLPDLKSDSSSGRKNWKVQVTGARATQAAADSIKQQLGLEISFVDEASSQCRGASFLMTRCDSADTAYPAPFIDPAEFAGLEHGETFKKFNEAQVDLMSGDSKFPCLLGVFGSICRVFLMQEDGRGEEVHTQNLSGKSFLGICQLFTGVSDYSVLMSMAAAGKRGNIDSQIRDLLADMKNSPYGRLPPSLAVFPFGKAVDNDRSFEDTRPQDLVHSLVATFTSNLIYTITQMAMFYGARSIRFAGGFFNHECPRAELIKTAKLFTAIDSMDVEFFKIDQIAALGAILRDIST</sequence>
<dbReference type="GO" id="GO:0005524">
    <property type="term" value="F:ATP binding"/>
    <property type="evidence" value="ECO:0007669"/>
    <property type="project" value="UniProtKB-KW"/>
</dbReference>
<evidence type="ECO:0000313" key="5">
    <source>
        <dbReference type="Proteomes" id="UP000215902"/>
    </source>
</evidence>
<keyword evidence="2" id="KW-0067">ATP-binding</keyword>
<dbReference type="STRING" id="282301.A0A267GLY8"/>
<organism evidence="4 5">
    <name type="scientific">Macrostomum lignano</name>
    <dbReference type="NCBI Taxonomy" id="282301"/>
    <lineage>
        <taxon>Eukaryota</taxon>
        <taxon>Metazoa</taxon>
        <taxon>Spiralia</taxon>
        <taxon>Lophotrochozoa</taxon>
        <taxon>Platyhelminthes</taxon>
        <taxon>Rhabditophora</taxon>
        <taxon>Macrostomorpha</taxon>
        <taxon>Macrostomida</taxon>
        <taxon>Macrostomidae</taxon>
        <taxon>Macrostomum</taxon>
    </lineage>
</organism>
<dbReference type="Proteomes" id="UP000215902">
    <property type="component" value="Unassembled WGS sequence"/>
</dbReference>
<dbReference type="GO" id="GO:0004594">
    <property type="term" value="F:pantothenate kinase activity"/>
    <property type="evidence" value="ECO:0007669"/>
    <property type="project" value="TreeGrafter"/>
</dbReference>
<dbReference type="Gene3D" id="3.30.420.40">
    <property type="match status" value="1"/>
</dbReference>
<keyword evidence="1" id="KW-0547">Nucleotide-binding</keyword>
<accession>A0A267GLY8</accession>
<dbReference type="SUPFAM" id="SSF53067">
    <property type="entry name" value="Actin-like ATPase domain"/>
    <property type="match status" value="1"/>
</dbReference>
<dbReference type="CDD" id="cd24086">
    <property type="entry name" value="ASKHA_NBD_PanK-II_euk"/>
    <property type="match status" value="1"/>
</dbReference>
<dbReference type="InterPro" id="IPR043129">
    <property type="entry name" value="ATPase_NBD"/>
</dbReference>
<gene>
    <name evidence="4" type="ORF">BOX15_Mlig027024g1</name>
</gene>
<evidence type="ECO:0000256" key="3">
    <source>
        <dbReference type="ARBA" id="ARBA00022993"/>
    </source>
</evidence>
<dbReference type="PANTHER" id="PTHR12280">
    <property type="entry name" value="PANTOTHENATE KINASE"/>
    <property type="match status" value="1"/>
</dbReference>
<comment type="caution">
    <text evidence="4">The sequence shown here is derived from an EMBL/GenBank/DDBJ whole genome shotgun (WGS) entry which is preliminary data.</text>
</comment>
<protein>
    <submittedName>
        <fullName evidence="4">Uncharacterized protein</fullName>
    </submittedName>
</protein>
<evidence type="ECO:0000256" key="2">
    <source>
        <dbReference type="ARBA" id="ARBA00022840"/>
    </source>
</evidence>
<name>A0A267GLY8_9PLAT</name>
<dbReference type="EMBL" id="NIVC01000251">
    <property type="protein sequence ID" value="PAA87033.1"/>
    <property type="molecule type" value="Genomic_DNA"/>
</dbReference>
<keyword evidence="3" id="KW-0173">Coenzyme A biosynthesis</keyword>
<reference evidence="4 5" key="1">
    <citation type="submission" date="2017-06" db="EMBL/GenBank/DDBJ databases">
        <title>A platform for efficient transgenesis in Macrostomum lignano, a flatworm model organism for stem cell research.</title>
        <authorList>
            <person name="Berezikov E."/>
        </authorList>
    </citation>
    <scope>NUCLEOTIDE SEQUENCE [LARGE SCALE GENOMIC DNA]</scope>
    <source>
        <strain evidence="4">DV1</strain>
        <tissue evidence="4">Whole organism</tissue>
    </source>
</reference>
<dbReference type="AlphaFoldDB" id="A0A267GLY8"/>
<dbReference type="GO" id="GO:0015937">
    <property type="term" value="P:coenzyme A biosynthetic process"/>
    <property type="evidence" value="ECO:0007669"/>
    <property type="project" value="UniProtKB-KW"/>
</dbReference>